<evidence type="ECO:0000313" key="2">
    <source>
        <dbReference type="Proteomes" id="UP000001068"/>
    </source>
</evidence>
<dbReference type="EMBL" id="CP002363">
    <property type="protein sequence ID" value="ADV65190.1"/>
    <property type="molecule type" value="Genomic_DNA"/>
</dbReference>
<dbReference type="Proteomes" id="UP000001068">
    <property type="component" value="Chromosome"/>
</dbReference>
<organism evidence="1 2">
    <name type="scientific">Desulfurococcus mucosus (strain ATCC 35584 / DSM 2162 / JCM 9187 / O7/1)</name>
    <dbReference type="NCBI Taxonomy" id="765177"/>
    <lineage>
        <taxon>Archaea</taxon>
        <taxon>Thermoproteota</taxon>
        <taxon>Thermoprotei</taxon>
        <taxon>Desulfurococcales</taxon>
        <taxon>Desulfurococcaceae</taxon>
        <taxon>Desulfurococcus</taxon>
    </lineage>
</organism>
<protein>
    <submittedName>
        <fullName evidence="1">Uncharacterized protein</fullName>
    </submittedName>
</protein>
<proteinExistence type="predicted"/>
<accession>E8R9L4</accession>
<evidence type="ECO:0000313" key="1">
    <source>
        <dbReference type="EMBL" id="ADV65190.1"/>
    </source>
</evidence>
<dbReference type="HOGENOM" id="CLU_989028_0_0_2"/>
<reference evidence="2" key="1">
    <citation type="submission" date="2010-11" db="EMBL/GenBank/DDBJ databases">
        <title>The complete genome of Desulfurococcus mucosus DSM 2162.</title>
        <authorList>
            <consortium name="US DOE Joint Genome Institute (JGI-PGF)"/>
            <person name="Lucas S."/>
            <person name="Copeland A."/>
            <person name="Lapidus A."/>
            <person name="Bruce D."/>
            <person name="Goodwin L."/>
            <person name="Pitluck S."/>
            <person name="Kyrpides N."/>
            <person name="Mavromatis K."/>
            <person name="Pagani I."/>
            <person name="Ivanova N."/>
            <person name="Ovchinnikova G."/>
            <person name="Chertkov O."/>
            <person name="Held B."/>
            <person name="Brettin T."/>
            <person name="Detter J.C."/>
            <person name="Tapia R."/>
            <person name="Han C."/>
            <person name="Land M."/>
            <person name="Hauser L."/>
            <person name="Markowitz V."/>
            <person name="Cheng J.-F."/>
            <person name="Hugenholtz P."/>
            <person name="Woyke T."/>
            <person name="Wu D."/>
            <person name="Wirth R."/>
            <person name="Bilek Y."/>
            <person name="Hader T."/>
            <person name="Klenk H.-P."/>
            <person name="Eisen J.A."/>
        </authorList>
    </citation>
    <scope>NUCLEOTIDE SEQUENCE [LARGE SCALE GENOMIC DNA]</scope>
    <source>
        <strain evidence="2">ATCC 35584 / DSM 2162 / JCM 9187 / O7/1</strain>
    </source>
</reference>
<keyword evidence="2" id="KW-1185">Reference proteome</keyword>
<reference evidence="1 2" key="2">
    <citation type="journal article" date="2011" name="Stand. Genomic Sci.">
        <title>Complete genome sequence of Desulfurococcus mucosus type strain (O7/1).</title>
        <authorList>
            <person name="Wirth R."/>
            <person name="Chertkov O."/>
            <person name="Held B."/>
            <person name="Lapidus A."/>
            <person name="Nolan M."/>
            <person name="Lucas S."/>
            <person name="Hammon N."/>
            <person name="Deshpande S."/>
            <person name="Cheng J.F."/>
            <person name="Tapia R."/>
            <person name="Han C."/>
            <person name="Goodwin L."/>
            <person name="Pitluck S."/>
            <person name="Liolios K."/>
            <person name="Ioanna P."/>
            <person name="Ivanova N."/>
            <person name="Mavromatis K."/>
            <person name="Mikhailova N."/>
            <person name="Pati A."/>
            <person name="Chen A."/>
            <person name="Palaniappan K."/>
            <person name="Land M."/>
            <person name="Hauser L."/>
            <person name="Chang Y.J."/>
            <person name="Jeffries C.D."/>
            <person name="Bilek Y."/>
            <person name="Hader T."/>
            <person name="Rohde M."/>
            <person name="Spring S."/>
            <person name="Sikorski J."/>
            <person name="Goker M."/>
            <person name="Woyke T."/>
            <person name="Bristow J."/>
            <person name="Eisen J.A."/>
            <person name="Markowitz V."/>
            <person name="Hugenholtz P."/>
            <person name="Kyrpides N.C."/>
            <person name="Klenk H.P."/>
        </authorList>
    </citation>
    <scope>NUCLEOTIDE SEQUENCE [LARGE SCALE GENOMIC DNA]</scope>
    <source>
        <strain evidence="2">ATCC 35584 / DSM 2162 / JCM 9187 / O7/1</strain>
    </source>
</reference>
<sequence>MLKLPELIRDLLSSWDRNAFHVEACEPHMRIVFTDRMLIEKYGAVQVVDASSLLLVPPMLTPVEPISRLLKFYRYLAGFTRVAKCVTLLVLLDDCSPEGRDMLTAYTALSVNMEPGENTLELSVIISELLKCSKEVKSLSNRDVSSEEYIRYQELRERLSKLVSRGIQLSGGERQLLKAIRVVEEALAGGIQPAPEDMVKAVLGVEIDEHLKITRLSSTVKECGGSRAELYGRAIEALNAMHGHVYPVLTPEYVFLRDLPGVEGRAIVVDPDARRG</sequence>
<gene>
    <name evidence="1" type="ordered locus">Desmu_0886</name>
</gene>
<name>E8R9L4_DESM0</name>
<dbReference type="KEGG" id="dmu:Desmu_0886"/>
<dbReference type="STRING" id="765177.Desmu_0886"/>
<dbReference type="AlphaFoldDB" id="E8R9L4"/>
<dbReference type="eggNOG" id="arCOG11782">
    <property type="taxonomic scope" value="Archaea"/>
</dbReference>